<feature type="compositionally biased region" description="Low complexity" evidence="1">
    <location>
        <begin position="20"/>
        <end position="29"/>
    </location>
</feature>
<reference evidence="2" key="1">
    <citation type="journal article" date="2022" name="bioRxiv">
        <title>Sequencing and chromosome-scale assembly of the giantPleurodeles waltlgenome.</title>
        <authorList>
            <person name="Brown T."/>
            <person name="Elewa A."/>
            <person name="Iarovenko S."/>
            <person name="Subramanian E."/>
            <person name="Araus A.J."/>
            <person name="Petzold A."/>
            <person name="Susuki M."/>
            <person name="Suzuki K.-i.T."/>
            <person name="Hayashi T."/>
            <person name="Toyoda A."/>
            <person name="Oliveira C."/>
            <person name="Osipova E."/>
            <person name="Leigh N.D."/>
            <person name="Simon A."/>
            <person name="Yun M.H."/>
        </authorList>
    </citation>
    <scope>NUCLEOTIDE SEQUENCE</scope>
    <source>
        <strain evidence="2">20211129_DDA</strain>
        <tissue evidence="2">Liver</tissue>
    </source>
</reference>
<keyword evidence="3" id="KW-1185">Reference proteome</keyword>
<dbReference type="AlphaFoldDB" id="A0AAV7PQF6"/>
<feature type="compositionally biased region" description="Pro residues" evidence="1">
    <location>
        <begin position="34"/>
        <end position="43"/>
    </location>
</feature>
<dbReference type="EMBL" id="JANPWB010000011">
    <property type="protein sequence ID" value="KAJ1127700.1"/>
    <property type="molecule type" value="Genomic_DNA"/>
</dbReference>
<dbReference type="Proteomes" id="UP001066276">
    <property type="component" value="Chromosome 7"/>
</dbReference>
<evidence type="ECO:0000313" key="3">
    <source>
        <dbReference type="Proteomes" id="UP001066276"/>
    </source>
</evidence>
<proteinExistence type="predicted"/>
<feature type="compositionally biased region" description="Basic and acidic residues" evidence="1">
    <location>
        <begin position="84"/>
        <end position="95"/>
    </location>
</feature>
<evidence type="ECO:0000313" key="2">
    <source>
        <dbReference type="EMBL" id="KAJ1127700.1"/>
    </source>
</evidence>
<sequence length="138" mass="14859">MSWLSAREAESPHHSPPGLPGSSSVLRGLRPPRRPPQAGPDGPAPRRPERVPLLGRACRSPVPGRPRTHVGPARLHLLPPPETGARDRRDPERHSSVAPPPAGRRQPTSPRLRPDNPGGTRCSSSSHPPSSSAWPRPH</sequence>
<organism evidence="2 3">
    <name type="scientific">Pleurodeles waltl</name>
    <name type="common">Iberian ribbed newt</name>
    <dbReference type="NCBI Taxonomy" id="8319"/>
    <lineage>
        <taxon>Eukaryota</taxon>
        <taxon>Metazoa</taxon>
        <taxon>Chordata</taxon>
        <taxon>Craniata</taxon>
        <taxon>Vertebrata</taxon>
        <taxon>Euteleostomi</taxon>
        <taxon>Amphibia</taxon>
        <taxon>Batrachia</taxon>
        <taxon>Caudata</taxon>
        <taxon>Salamandroidea</taxon>
        <taxon>Salamandridae</taxon>
        <taxon>Pleurodelinae</taxon>
        <taxon>Pleurodeles</taxon>
    </lineage>
</organism>
<comment type="caution">
    <text evidence="2">The sequence shown here is derived from an EMBL/GenBank/DDBJ whole genome shotgun (WGS) entry which is preliminary data.</text>
</comment>
<feature type="region of interest" description="Disordered" evidence="1">
    <location>
        <begin position="1"/>
        <end position="138"/>
    </location>
</feature>
<name>A0AAV7PQF6_PLEWA</name>
<protein>
    <submittedName>
        <fullName evidence="2">Uncharacterized protein</fullName>
    </submittedName>
</protein>
<evidence type="ECO:0000256" key="1">
    <source>
        <dbReference type="SAM" id="MobiDB-lite"/>
    </source>
</evidence>
<gene>
    <name evidence="2" type="ORF">NDU88_006093</name>
</gene>
<accession>A0AAV7PQF6</accession>
<feature type="compositionally biased region" description="Low complexity" evidence="1">
    <location>
        <begin position="123"/>
        <end position="132"/>
    </location>
</feature>